<gene>
    <name evidence="1" type="ORF">LAESUDRAFT_798984</name>
</gene>
<dbReference type="InParanoid" id="A0A165BFJ3"/>
<keyword evidence="2" id="KW-1185">Reference proteome</keyword>
<dbReference type="Proteomes" id="UP000076871">
    <property type="component" value="Unassembled WGS sequence"/>
</dbReference>
<evidence type="ECO:0000313" key="1">
    <source>
        <dbReference type="EMBL" id="KZT00947.1"/>
    </source>
</evidence>
<dbReference type="EMBL" id="KV427673">
    <property type="protein sequence ID" value="KZT00947.1"/>
    <property type="molecule type" value="Genomic_DNA"/>
</dbReference>
<evidence type="ECO:0000313" key="2">
    <source>
        <dbReference type="Proteomes" id="UP000076871"/>
    </source>
</evidence>
<dbReference type="AlphaFoldDB" id="A0A165BFJ3"/>
<accession>A0A165BFJ3</accession>
<dbReference type="GeneID" id="63831016"/>
<proteinExistence type="predicted"/>
<reference evidence="1 2" key="1">
    <citation type="journal article" date="2016" name="Mol. Biol. Evol.">
        <title>Comparative Genomics of Early-Diverging Mushroom-Forming Fungi Provides Insights into the Origins of Lignocellulose Decay Capabilities.</title>
        <authorList>
            <person name="Nagy L.G."/>
            <person name="Riley R."/>
            <person name="Tritt A."/>
            <person name="Adam C."/>
            <person name="Daum C."/>
            <person name="Floudas D."/>
            <person name="Sun H."/>
            <person name="Yadav J.S."/>
            <person name="Pangilinan J."/>
            <person name="Larsson K.H."/>
            <person name="Matsuura K."/>
            <person name="Barry K."/>
            <person name="Labutti K."/>
            <person name="Kuo R."/>
            <person name="Ohm R.A."/>
            <person name="Bhattacharya S.S."/>
            <person name="Shirouzu T."/>
            <person name="Yoshinaga Y."/>
            <person name="Martin F.M."/>
            <person name="Grigoriev I.V."/>
            <person name="Hibbett D.S."/>
        </authorList>
    </citation>
    <scope>NUCLEOTIDE SEQUENCE [LARGE SCALE GENOMIC DNA]</scope>
    <source>
        <strain evidence="1 2">93-53</strain>
    </source>
</reference>
<protein>
    <submittedName>
        <fullName evidence="1">Uncharacterized protein</fullName>
    </submittedName>
</protein>
<name>A0A165BFJ3_9APHY</name>
<sequence length="339" mass="37642">MVHDGYQLQEQSTENDHVPFTSSTHAHLLREHQPWKGHRTTGMSMSMHLRSNIEVVRSLRAGIGASPKFFGKRQPYIVDTVQDMCDSGKRTLMSVEANPSTVKLFIVELLRWRVTAPERTVSLATCLAGYLGCYVRLEDRLDIDRQFAPDQVLDVVAADINLRTSPTQVVGALLFYAVQAQGPVPIMRNVPSGPSHGSGRAHVGCGREVWFIDHVGGSARREMFSIESGPEDWKQKRREIDLTNMSDTMDRNIPTQSTSVEGRLQFIVPISPMFTDIPALPSTRSMEYATAAPGPSLARGNAFCIGTNNRSMERLTTPHRQLYLSGNNDDTIEITSAST</sequence>
<dbReference type="RefSeq" id="XP_040758687.1">
    <property type="nucleotide sequence ID" value="XM_040913988.1"/>
</dbReference>
<organism evidence="1 2">
    <name type="scientific">Laetiporus sulphureus 93-53</name>
    <dbReference type="NCBI Taxonomy" id="1314785"/>
    <lineage>
        <taxon>Eukaryota</taxon>
        <taxon>Fungi</taxon>
        <taxon>Dikarya</taxon>
        <taxon>Basidiomycota</taxon>
        <taxon>Agaricomycotina</taxon>
        <taxon>Agaricomycetes</taxon>
        <taxon>Polyporales</taxon>
        <taxon>Laetiporus</taxon>
    </lineage>
</organism>